<dbReference type="RefSeq" id="XP_044550116.1">
    <property type="nucleotide sequence ID" value="XM_044692001.1"/>
</dbReference>
<organism evidence="1 2">
    <name type="scientific">Naegleria lovaniensis</name>
    <name type="common">Amoeba</name>
    <dbReference type="NCBI Taxonomy" id="51637"/>
    <lineage>
        <taxon>Eukaryota</taxon>
        <taxon>Discoba</taxon>
        <taxon>Heterolobosea</taxon>
        <taxon>Tetramitia</taxon>
        <taxon>Eutetramitia</taxon>
        <taxon>Vahlkampfiidae</taxon>
        <taxon>Naegleria</taxon>
    </lineage>
</organism>
<dbReference type="AlphaFoldDB" id="A0AA88KKV1"/>
<comment type="caution">
    <text evidence="1">The sequence shown here is derived from an EMBL/GenBank/DDBJ whole genome shotgun (WGS) entry which is preliminary data.</text>
</comment>
<accession>A0AA88KKV1</accession>
<dbReference type="Gene3D" id="3.80.10.10">
    <property type="entry name" value="Ribonuclease Inhibitor"/>
    <property type="match status" value="2"/>
</dbReference>
<reference evidence="1 2" key="1">
    <citation type="journal article" date="2018" name="BMC Genomics">
        <title>The genome of Naegleria lovaniensis, the basis for a comparative approach to unravel pathogenicity factors of the human pathogenic amoeba N. fowleri.</title>
        <authorList>
            <person name="Liechti N."/>
            <person name="Schurch N."/>
            <person name="Bruggmann R."/>
            <person name="Wittwer M."/>
        </authorList>
    </citation>
    <scope>NUCLEOTIDE SEQUENCE [LARGE SCALE GENOMIC DNA]</scope>
    <source>
        <strain evidence="1 2">ATCC 30569</strain>
    </source>
</reference>
<sequence>MNLFRYFFPVKENLEVAENNHNHSIIDANVISYHIIPYLNQNDVIRFAGVCSSWRRIVKSSRHDITFRLVFELFDLSKQKLPTKFGDVFLLFDKVYIEHFTINKSHLYSIFTSTKISTLTLRYVSAIQFISNASLTELNVTGVKLSSNDVKAISKHFPSLKSLKLTYNNCNGDKLIKIILQTPLSEKLESLIISSHRFTSKGINNLFQPNVCLSNLKVLSLELTDPHYSMEIVRINNFDSSRFPKLQSLEFIDIDLDIMSLKRILNSGIQFYTLKLFITERFALFSQNGSQFSLIDKIPSLHKLKIHLSTFNSFYYQASESTKYQITDHVLHYLTSYNTQHLTLPYCNSSHIVNICDIIDDLKTFIVFDGNIDTNSLELFCDKFSTLTTLDITECNIGSSVKHITKLKHLTTLHVGIRNVSSEGAKYLFMMETLTDLSLINYQISNTDLKYFAKGKLRNLKNLCLASKIPSDGIGIFATTYLPHTLQLELDQVTDKAMELLSNGNLRIHDLTLWRSNINSNGIKFALQIKSIERLTIYTKKKTVPLYVKDEITKMAKEKHVKLCINWR</sequence>
<evidence type="ECO:0008006" key="3">
    <source>
        <dbReference type="Google" id="ProtNLM"/>
    </source>
</evidence>
<dbReference type="PANTHER" id="PTHR38926">
    <property type="entry name" value="F-BOX DOMAIN CONTAINING PROTEIN, EXPRESSED"/>
    <property type="match status" value="1"/>
</dbReference>
<dbReference type="GeneID" id="68095025"/>
<dbReference type="EMBL" id="PYSW02000016">
    <property type="protein sequence ID" value="KAG2386123.1"/>
    <property type="molecule type" value="Genomic_DNA"/>
</dbReference>
<proteinExistence type="predicted"/>
<keyword evidence="2" id="KW-1185">Reference proteome</keyword>
<dbReference type="InterPro" id="IPR036047">
    <property type="entry name" value="F-box-like_dom_sf"/>
</dbReference>
<dbReference type="SUPFAM" id="SSF81383">
    <property type="entry name" value="F-box domain"/>
    <property type="match status" value="1"/>
</dbReference>
<evidence type="ECO:0000313" key="1">
    <source>
        <dbReference type="EMBL" id="KAG2386123.1"/>
    </source>
</evidence>
<dbReference type="InterPro" id="IPR032675">
    <property type="entry name" value="LRR_dom_sf"/>
</dbReference>
<protein>
    <recommendedName>
        <fullName evidence="3">F-box domain-containing protein</fullName>
    </recommendedName>
</protein>
<evidence type="ECO:0000313" key="2">
    <source>
        <dbReference type="Proteomes" id="UP000816034"/>
    </source>
</evidence>
<dbReference type="Proteomes" id="UP000816034">
    <property type="component" value="Unassembled WGS sequence"/>
</dbReference>
<dbReference type="SUPFAM" id="SSF52047">
    <property type="entry name" value="RNI-like"/>
    <property type="match status" value="1"/>
</dbReference>
<gene>
    <name evidence="1" type="ORF">C9374_002569</name>
</gene>
<dbReference type="PANTHER" id="PTHR38926:SF5">
    <property type="entry name" value="F-BOX AND LEUCINE-RICH REPEAT PROTEIN 6"/>
    <property type="match status" value="1"/>
</dbReference>
<name>A0AA88KKV1_NAELO</name>